<dbReference type="EMBL" id="QCYY01000458">
    <property type="protein sequence ID" value="ROT84978.1"/>
    <property type="molecule type" value="Genomic_DNA"/>
</dbReference>
<sequence length="1087" mass="121095">MSLCHCLSHILILLAALLASPQQASGEACPCTWSATDAALSCRDLGLQSVPRDCFLDHPEAVLLDLSGNSIESLGEDDFSGLDAVEALWLSRNKISSLHSRTFRNLSALAELHLDQNALEVLPEGMLAYQPSIREFSVDNNNLIKLPLSLFADGLQAPVTLNLTSNYLRVVPCSAVSSLPVNSTVSADYVQIWAQHEEEMASCSLLNLPELVSLCMPVDTRSNSIDCTALREPFSPLKASLAESESHRFFDGWTEHIVFSADVDDLMGEPPSQVSCLPDDLDVAGSFLVFHRYNPDLQLEGLFFDMADLPSHTSELTNSVTIKADTVVLTRPIPPLRYRLTVSARNVVLAHPLLMEAPTTLYPPTTTETFYQLQVSAGRVNGVTVIQYEHGLLTVRLLDGADVVAKHSCQPLPAYSEDEVREWVSARQLWLTVYCSSTLRESDERETLLYARDLASFVTRLTTNWTKVDMVGTSQRATNLLYDINAALSNSLLPRNVPYLSVSVYAEMVPYLADTIAVYKEAYDDLRRKLMVNAERLFDMNIHFEERKADLEFMQSNAQRAVEMAEEVHSVHSAQLQNHVSWAISSWKAIMDIYENVLASRPQVNDALDRAEEGLKAYKRQQRFVSFLNVGTTFARCIMGFPGGTIGIISNVGQVVSSAFEFKSFDETMEEITEKIEAVNVMMVKTESFMSAVPPLPPADGDQLAWLMTFNDSETLYAIARQAGVTADQWESAGVYSIKCLADEDFSDKVDGVKNLKMKLNELRVWSQALAEQVQAFCEYVASILEEVTNLAEDAEAVEEGSAALDSVNGMLVDQAVTEENYKEHIVEQNLAVLDVMMKLFLKSRSDILAINVILHEYCSAYFYAFFKDCDPANSPSLWDNYDTVLYKLNKIQFESLNSIASLSPPPQPFQKTIRVLDSASGCEGGAATSEGAACPVSALAFSGSSSFNLAEHWGAGLSFGARIRMDRLRIYLEGLHEHTVTIDVKRPAIFNDTYKGQEFTFRGHLEECRVEYEETALLTANPSHGDEKAVSYVTDCSTHQQYQLYYYRTSPDGMYTFTWREFQLGVDYSNLTALELYLEGSWIPNF</sequence>
<dbReference type="PANTHER" id="PTHR24366">
    <property type="entry name" value="IG(IMMUNOGLOBULIN) AND LRR(LEUCINE RICH REPEAT) DOMAINS"/>
    <property type="match status" value="1"/>
</dbReference>
<name>A0A423U8F8_PENVA</name>
<evidence type="ECO:0000256" key="2">
    <source>
        <dbReference type="ARBA" id="ARBA00022737"/>
    </source>
</evidence>
<organism evidence="4 5">
    <name type="scientific">Penaeus vannamei</name>
    <name type="common">Whiteleg shrimp</name>
    <name type="synonym">Litopenaeus vannamei</name>
    <dbReference type="NCBI Taxonomy" id="6689"/>
    <lineage>
        <taxon>Eukaryota</taxon>
        <taxon>Metazoa</taxon>
        <taxon>Ecdysozoa</taxon>
        <taxon>Arthropoda</taxon>
        <taxon>Crustacea</taxon>
        <taxon>Multicrustacea</taxon>
        <taxon>Malacostraca</taxon>
        <taxon>Eumalacostraca</taxon>
        <taxon>Eucarida</taxon>
        <taxon>Decapoda</taxon>
        <taxon>Dendrobranchiata</taxon>
        <taxon>Penaeoidea</taxon>
        <taxon>Penaeidae</taxon>
        <taxon>Penaeus</taxon>
    </lineage>
</organism>
<keyword evidence="5" id="KW-1185">Reference proteome</keyword>
<feature type="signal peptide" evidence="3">
    <location>
        <begin position="1"/>
        <end position="26"/>
    </location>
</feature>
<evidence type="ECO:0000313" key="4">
    <source>
        <dbReference type="EMBL" id="ROT84978.1"/>
    </source>
</evidence>
<reference evidence="4 5" key="1">
    <citation type="submission" date="2018-04" db="EMBL/GenBank/DDBJ databases">
        <authorList>
            <person name="Zhang X."/>
            <person name="Yuan J."/>
            <person name="Li F."/>
            <person name="Xiang J."/>
        </authorList>
    </citation>
    <scope>NUCLEOTIDE SEQUENCE [LARGE SCALE GENOMIC DNA]</scope>
    <source>
        <tissue evidence="4">Muscle</tissue>
    </source>
</reference>
<feature type="chain" id="PRO_5019533790" evidence="3">
    <location>
        <begin position="27"/>
        <end position="1087"/>
    </location>
</feature>
<dbReference type="SUPFAM" id="SSF52058">
    <property type="entry name" value="L domain-like"/>
    <property type="match status" value="1"/>
</dbReference>
<dbReference type="InterPro" id="IPR032675">
    <property type="entry name" value="LRR_dom_sf"/>
</dbReference>
<keyword evidence="2" id="KW-0677">Repeat</keyword>
<dbReference type="SMART" id="SM00369">
    <property type="entry name" value="LRR_TYP"/>
    <property type="match status" value="4"/>
</dbReference>
<evidence type="ECO:0000256" key="3">
    <source>
        <dbReference type="SAM" id="SignalP"/>
    </source>
</evidence>
<dbReference type="InterPro" id="IPR001611">
    <property type="entry name" value="Leu-rich_rpt"/>
</dbReference>
<gene>
    <name evidence="4" type="ORF">C7M84_021656</name>
</gene>
<dbReference type="AlphaFoldDB" id="A0A423U8F8"/>
<keyword evidence="1" id="KW-0433">Leucine-rich repeat</keyword>
<keyword evidence="3" id="KW-0732">Signal</keyword>
<dbReference type="OrthoDB" id="694479at2759"/>
<reference evidence="4 5" key="2">
    <citation type="submission" date="2019-01" db="EMBL/GenBank/DDBJ databases">
        <title>The decoding of complex shrimp genome reveals the adaptation for benthos swimmer, frequently molting mechanism and breeding impact on genome.</title>
        <authorList>
            <person name="Sun Y."/>
            <person name="Gao Y."/>
            <person name="Yu Y."/>
        </authorList>
    </citation>
    <scope>NUCLEOTIDE SEQUENCE [LARGE SCALE GENOMIC DNA]</scope>
    <source>
        <tissue evidence="4">Muscle</tissue>
    </source>
</reference>
<accession>A0A423U8F8</accession>
<dbReference type="InterPro" id="IPR003591">
    <property type="entry name" value="Leu-rich_rpt_typical-subtyp"/>
</dbReference>
<comment type="caution">
    <text evidence="4">The sequence shown here is derived from an EMBL/GenBank/DDBJ whole genome shotgun (WGS) entry which is preliminary data.</text>
</comment>
<dbReference type="STRING" id="6689.A0A423U8F8"/>
<protein>
    <submittedName>
        <fullName evidence="4">Uncharacterized protein</fullName>
    </submittedName>
</protein>
<evidence type="ECO:0000256" key="1">
    <source>
        <dbReference type="ARBA" id="ARBA00022614"/>
    </source>
</evidence>
<dbReference type="Gene3D" id="3.80.10.10">
    <property type="entry name" value="Ribonuclease Inhibitor"/>
    <property type="match status" value="1"/>
</dbReference>
<dbReference type="Pfam" id="PF13855">
    <property type="entry name" value="LRR_8"/>
    <property type="match status" value="1"/>
</dbReference>
<dbReference type="Proteomes" id="UP000283509">
    <property type="component" value="Unassembled WGS sequence"/>
</dbReference>
<evidence type="ECO:0000313" key="5">
    <source>
        <dbReference type="Proteomes" id="UP000283509"/>
    </source>
</evidence>
<proteinExistence type="predicted"/>